<organism evidence="1 2">
    <name type="scientific">Pseudoalteromonas spongiae</name>
    <dbReference type="NCBI Taxonomy" id="298657"/>
    <lineage>
        <taxon>Bacteria</taxon>
        <taxon>Pseudomonadati</taxon>
        <taxon>Pseudomonadota</taxon>
        <taxon>Gammaproteobacteria</taxon>
        <taxon>Alteromonadales</taxon>
        <taxon>Pseudoalteromonadaceae</taxon>
        <taxon>Pseudoalteromonas</taxon>
    </lineage>
</organism>
<comment type="caution">
    <text evidence="1">The sequence shown here is derived from an EMBL/GenBank/DDBJ whole genome shotgun (WGS) entry which is preliminary data.</text>
</comment>
<sequence>MPFTTRLFRWQRGRQNSGYDKMLLCGAVWPIKFDVYLLKFPTGSEIPAHTDNVASGKHYRLNIVLKKAQQGGEFICASPIYDSERIKFFRPDACEHRVSKVIKGNRYILSIGWIRNT</sequence>
<name>A0ABU8EVJ2_9GAMM</name>
<reference evidence="1 2" key="1">
    <citation type="submission" date="2023-12" db="EMBL/GenBank/DDBJ databases">
        <title>Friends and Foes: Symbiotic and Algicidal bacterial influence on Karenia brevis blooms.</title>
        <authorList>
            <person name="Fei C."/>
            <person name="Mohamed A.R."/>
            <person name="Booker A."/>
            <person name="Arshad M."/>
            <person name="Klass S."/>
            <person name="Ahn S."/>
            <person name="Gilbert P.M."/>
            <person name="Heil C.A."/>
            <person name="Martinez J.M."/>
            <person name="Amin S.A."/>
        </authorList>
    </citation>
    <scope>NUCLEOTIDE SEQUENCE [LARGE SCALE GENOMIC DNA]</scope>
    <source>
        <strain evidence="1 2">CE15</strain>
    </source>
</reference>
<dbReference type="Gene3D" id="2.60.120.620">
    <property type="entry name" value="q2cbj1_9rhob like domain"/>
    <property type="match status" value="1"/>
</dbReference>
<keyword evidence="1" id="KW-0560">Oxidoreductase</keyword>
<dbReference type="EMBL" id="JBAWKS010000002">
    <property type="protein sequence ID" value="MEI4550994.1"/>
    <property type="molecule type" value="Genomic_DNA"/>
</dbReference>
<dbReference type="GO" id="GO:0016491">
    <property type="term" value="F:oxidoreductase activity"/>
    <property type="evidence" value="ECO:0007669"/>
    <property type="project" value="UniProtKB-KW"/>
</dbReference>
<proteinExistence type="predicted"/>
<protein>
    <submittedName>
        <fullName evidence="1">2OG-Fe(II) oxygenase</fullName>
        <ecNumber evidence="1">1.14.11.-</ecNumber>
    </submittedName>
</protein>
<evidence type="ECO:0000313" key="2">
    <source>
        <dbReference type="Proteomes" id="UP001382455"/>
    </source>
</evidence>
<accession>A0ABU8EVJ2</accession>
<dbReference type="RefSeq" id="WP_336436042.1">
    <property type="nucleotide sequence ID" value="NZ_JBAWKS010000002.1"/>
</dbReference>
<gene>
    <name evidence="1" type="ORF">WAE96_15085</name>
</gene>
<keyword evidence="2" id="KW-1185">Reference proteome</keyword>
<evidence type="ECO:0000313" key="1">
    <source>
        <dbReference type="EMBL" id="MEI4550994.1"/>
    </source>
</evidence>
<dbReference type="EC" id="1.14.11.-" evidence="1"/>
<dbReference type="Proteomes" id="UP001382455">
    <property type="component" value="Unassembled WGS sequence"/>
</dbReference>